<accession>A0A6J4UKL1</accession>
<feature type="region of interest" description="Disordered" evidence="1">
    <location>
        <begin position="1"/>
        <end position="81"/>
    </location>
</feature>
<proteinExistence type="predicted"/>
<protein>
    <submittedName>
        <fullName evidence="2">Uncharacterized protein</fullName>
    </submittedName>
</protein>
<evidence type="ECO:0000313" key="2">
    <source>
        <dbReference type="EMBL" id="CAA9553517.1"/>
    </source>
</evidence>
<feature type="non-terminal residue" evidence="2">
    <location>
        <position position="81"/>
    </location>
</feature>
<dbReference type="AlphaFoldDB" id="A0A6J4UKL1"/>
<feature type="compositionally biased region" description="Basic residues" evidence="1">
    <location>
        <begin position="18"/>
        <end position="34"/>
    </location>
</feature>
<gene>
    <name evidence="2" type="ORF">AVDCRST_MAG73-3021</name>
</gene>
<dbReference type="EMBL" id="CADCWE010000202">
    <property type="protein sequence ID" value="CAA9553517.1"/>
    <property type="molecule type" value="Genomic_DNA"/>
</dbReference>
<feature type="non-terminal residue" evidence="2">
    <location>
        <position position="1"/>
    </location>
</feature>
<sequence length="81" mass="9018">CPDAMRSAAPRPILTTRNGRRRRRSSRPGPRRSRTTSSRPGRGGSPSRGPTTRGRGTGCRRTRRKTWPRRGSPARPSRRGA</sequence>
<name>A0A6J4UKL1_9BACT</name>
<feature type="compositionally biased region" description="Basic residues" evidence="1">
    <location>
        <begin position="58"/>
        <end position="68"/>
    </location>
</feature>
<evidence type="ECO:0000256" key="1">
    <source>
        <dbReference type="SAM" id="MobiDB-lite"/>
    </source>
</evidence>
<organism evidence="2">
    <name type="scientific">uncultured Thermomicrobiales bacterium</name>
    <dbReference type="NCBI Taxonomy" id="1645740"/>
    <lineage>
        <taxon>Bacteria</taxon>
        <taxon>Pseudomonadati</taxon>
        <taxon>Thermomicrobiota</taxon>
        <taxon>Thermomicrobia</taxon>
        <taxon>Thermomicrobiales</taxon>
        <taxon>environmental samples</taxon>
    </lineage>
</organism>
<reference evidence="2" key="1">
    <citation type="submission" date="2020-02" db="EMBL/GenBank/DDBJ databases">
        <authorList>
            <person name="Meier V. D."/>
        </authorList>
    </citation>
    <scope>NUCLEOTIDE SEQUENCE</scope>
    <source>
        <strain evidence="2">AVDCRST_MAG73</strain>
    </source>
</reference>